<feature type="compositionally biased region" description="Basic and acidic residues" evidence="1">
    <location>
        <begin position="198"/>
        <end position="229"/>
    </location>
</feature>
<dbReference type="PROSITE" id="PS51257">
    <property type="entry name" value="PROKAR_LIPOPROTEIN"/>
    <property type="match status" value="1"/>
</dbReference>
<gene>
    <name evidence="3" type="ORF">B0T20DRAFT_404766</name>
</gene>
<organism evidence="3 4">
    <name type="scientific">Sordaria brevicollis</name>
    <dbReference type="NCBI Taxonomy" id="83679"/>
    <lineage>
        <taxon>Eukaryota</taxon>
        <taxon>Fungi</taxon>
        <taxon>Dikarya</taxon>
        <taxon>Ascomycota</taxon>
        <taxon>Pezizomycotina</taxon>
        <taxon>Sordariomycetes</taxon>
        <taxon>Sordariomycetidae</taxon>
        <taxon>Sordariales</taxon>
        <taxon>Sordariaceae</taxon>
        <taxon>Sordaria</taxon>
    </lineage>
</organism>
<sequence length="365" mass="39341">MSQIPRPHIRQRCSSNIGNLIALSGCLFIICVNAIPAPTAAANIPSDAPTPTTYISTKISSTTLTTSSPVLHISPHILELITTMTVTTYEPWPSFASLGMGPGLEKGMEKGEGTWSSTVLEEVVSSVTWVERRRYLDQGTGSGGIRKQEETTVTSFVVTTENTWIVHPAGPTGIYLPASMGEVGCGDCGLAESTSSESKLDEAQADNTERKRGEKHNGTRAMRDRDIKPNGEQGVRTPKSTEAVDAIWTREEAAVLEDPTCLSSNLTTGCQGQCLWKPSLSPDTPSPATGPGTYWCLHIHPYQYSDPSLRMGRACWGSFLRYRQLNKPCLVGDVGMACLPCVNGGDGAVGGRDQSWDAVFWEGEE</sequence>
<feature type="signal peptide" evidence="2">
    <location>
        <begin position="1"/>
        <end position="41"/>
    </location>
</feature>
<reference evidence="3" key="1">
    <citation type="journal article" date="2023" name="Mol. Phylogenet. Evol.">
        <title>Genome-scale phylogeny and comparative genomics of the fungal order Sordariales.</title>
        <authorList>
            <person name="Hensen N."/>
            <person name="Bonometti L."/>
            <person name="Westerberg I."/>
            <person name="Brannstrom I.O."/>
            <person name="Guillou S."/>
            <person name="Cros-Aarteil S."/>
            <person name="Calhoun S."/>
            <person name="Haridas S."/>
            <person name="Kuo A."/>
            <person name="Mondo S."/>
            <person name="Pangilinan J."/>
            <person name="Riley R."/>
            <person name="LaButti K."/>
            <person name="Andreopoulos B."/>
            <person name="Lipzen A."/>
            <person name="Chen C."/>
            <person name="Yan M."/>
            <person name="Daum C."/>
            <person name="Ng V."/>
            <person name="Clum A."/>
            <person name="Steindorff A."/>
            <person name="Ohm R.A."/>
            <person name="Martin F."/>
            <person name="Silar P."/>
            <person name="Natvig D.O."/>
            <person name="Lalanne C."/>
            <person name="Gautier V."/>
            <person name="Ament-Velasquez S.L."/>
            <person name="Kruys A."/>
            <person name="Hutchinson M.I."/>
            <person name="Powell A.J."/>
            <person name="Barry K."/>
            <person name="Miller A.N."/>
            <person name="Grigoriev I.V."/>
            <person name="Debuchy R."/>
            <person name="Gladieux P."/>
            <person name="Hiltunen Thoren M."/>
            <person name="Johannesson H."/>
        </authorList>
    </citation>
    <scope>NUCLEOTIDE SEQUENCE</scope>
    <source>
        <strain evidence="3">FGSC 1904</strain>
    </source>
</reference>
<comment type="caution">
    <text evidence="3">The sequence shown here is derived from an EMBL/GenBank/DDBJ whole genome shotgun (WGS) entry which is preliminary data.</text>
</comment>
<feature type="region of interest" description="Disordered" evidence="1">
    <location>
        <begin position="190"/>
        <end position="240"/>
    </location>
</feature>
<name>A0AAE0PIS1_SORBR</name>
<evidence type="ECO:0000313" key="3">
    <source>
        <dbReference type="EMBL" id="KAK3400587.1"/>
    </source>
</evidence>
<reference evidence="3" key="2">
    <citation type="submission" date="2023-07" db="EMBL/GenBank/DDBJ databases">
        <authorList>
            <consortium name="Lawrence Berkeley National Laboratory"/>
            <person name="Haridas S."/>
            <person name="Hensen N."/>
            <person name="Bonometti L."/>
            <person name="Westerberg I."/>
            <person name="Brannstrom I.O."/>
            <person name="Guillou S."/>
            <person name="Cros-Aarteil S."/>
            <person name="Calhoun S."/>
            <person name="Kuo A."/>
            <person name="Mondo S."/>
            <person name="Pangilinan J."/>
            <person name="Riley R."/>
            <person name="LaButti K."/>
            <person name="Andreopoulos B."/>
            <person name="Lipzen A."/>
            <person name="Chen C."/>
            <person name="Yanf M."/>
            <person name="Daum C."/>
            <person name="Ng V."/>
            <person name="Clum A."/>
            <person name="Steindorff A."/>
            <person name="Ohm R."/>
            <person name="Martin F."/>
            <person name="Silar P."/>
            <person name="Natvig D."/>
            <person name="Lalanne C."/>
            <person name="Gautier V."/>
            <person name="Ament-velasquez S.L."/>
            <person name="Kruys A."/>
            <person name="Hutchinson M.I."/>
            <person name="Powell A.J."/>
            <person name="Barry K."/>
            <person name="Miller A.N."/>
            <person name="Grigoriev I.V."/>
            <person name="Debuchy R."/>
            <person name="Gladieux P."/>
            <person name="Thoren M.H."/>
            <person name="Johannesson H."/>
        </authorList>
    </citation>
    <scope>NUCLEOTIDE SEQUENCE</scope>
    <source>
        <strain evidence="3">FGSC 1904</strain>
    </source>
</reference>
<keyword evidence="2" id="KW-0732">Signal</keyword>
<proteinExistence type="predicted"/>
<evidence type="ECO:0000313" key="4">
    <source>
        <dbReference type="Proteomes" id="UP001281003"/>
    </source>
</evidence>
<dbReference type="AlphaFoldDB" id="A0AAE0PIS1"/>
<accession>A0AAE0PIS1</accession>
<evidence type="ECO:0000256" key="1">
    <source>
        <dbReference type="SAM" id="MobiDB-lite"/>
    </source>
</evidence>
<evidence type="ECO:0000256" key="2">
    <source>
        <dbReference type="SAM" id="SignalP"/>
    </source>
</evidence>
<dbReference type="EMBL" id="JAUTDP010000003">
    <property type="protein sequence ID" value="KAK3400587.1"/>
    <property type="molecule type" value="Genomic_DNA"/>
</dbReference>
<dbReference type="Proteomes" id="UP001281003">
    <property type="component" value="Unassembled WGS sequence"/>
</dbReference>
<keyword evidence="4" id="KW-1185">Reference proteome</keyword>
<protein>
    <submittedName>
        <fullName evidence="3">Uncharacterized protein</fullName>
    </submittedName>
</protein>
<feature type="chain" id="PRO_5041939200" evidence="2">
    <location>
        <begin position="42"/>
        <end position="365"/>
    </location>
</feature>